<reference evidence="2" key="1">
    <citation type="submission" date="2020-04" db="EMBL/GenBank/DDBJ databases">
        <authorList>
            <person name="Zhang T."/>
        </authorList>
    </citation>
    <scope>NUCLEOTIDE SEQUENCE</scope>
    <source>
        <strain evidence="2">HKST-UBA14</strain>
    </source>
</reference>
<gene>
    <name evidence="2" type="ORF">KC909_05875</name>
</gene>
<comment type="caution">
    <text evidence="2">The sequence shown here is derived from an EMBL/GenBank/DDBJ whole genome shotgun (WGS) entry which is preliminary data.</text>
</comment>
<sequence>MSEKINVDHAFDPEARQAQKDLDSYLDSRPYKDENGNTRDAENNLVDSNYFDTQREQHEAETMPTAYEDMTMPDLARALASAEHEADKTKSEDIQDALLDKMAEFTEKNNLDNDAQENLWNRIMKVKDGESE</sequence>
<feature type="compositionally biased region" description="Basic and acidic residues" evidence="1">
    <location>
        <begin position="29"/>
        <end position="42"/>
    </location>
</feature>
<protein>
    <submittedName>
        <fullName evidence="2">Uncharacterized protein</fullName>
    </submittedName>
</protein>
<feature type="region of interest" description="Disordered" evidence="1">
    <location>
        <begin position="1"/>
        <end position="44"/>
    </location>
</feature>
<evidence type="ECO:0000313" key="2">
    <source>
        <dbReference type="EMBL" id="MCA9383863.1"/>
    </source>
</evidence>
<feature type="non-terminal residue" evidence="2">
    <location>
        <position position="132"/>
    </location>
</feature>
<name>A0A955RJJ5_9BACT</name>
<dbReference type="EMBL" id="JAGQLK010000156">
    <property type="protein sequence ID" value="MCA9383863.1"/>
    <property type="molecule type" value="Genomic_DNA"/>
</dbReference>
<reference evidence="2" key="2">
    <citation type="journal article" date="2021" name="Microbiome">
        <title>Successional dynamics and alternative stable states in a saline activated sludge microbial community over 9 years.</title>
        <authorList>
            <person name="Wang Y."/>
            <person name="Ye J."/>
            <person name="Ju F."/>
            <person name="Liu L."/>
            <person name="Boyd J.A."/>
            <person name="Deng Y."/>
            <person name="Parks D.H."/>
            <person name="Jiang X."/>
            <person name="Yin X."/>
            <person name="Woodcroft B.J."/>
            <person name="Tyson G.W."/>
            <person name="Hugenholtz P."/>
            <person name="Polz M.F."/>
            <person name="Zhang T."/>
        </authorList>
    </citation>
    <scope>NUCLEOTIDE SEQUENCE</scope>
    <source>
        <strain evidence="2">HKST-UBA14</strain>
    </source>
</reference>
<dbReference type="AlphaFoldDB" id="A0A955RJJ5"/>
<feature type="compositionally biased region" description="Basic and acidic residues" evidence="1">
    <location>
        <begin position="1"/>
        <end position="23"/>
    </location>
</feature>
<proteinExistence type="predicted"/>
<evidence type="ECO:0000313" key="3">
    <source>
        <dbReference type="Proteomes" id="UP000783287"/>
    </source>
</evidence>
<organism evidence="2 3">
    <name type="scientific">Candidatus Dojkabacteria bacterium</name>
    <dbReference type="NCBI Taxonomy" id="2099670"/>
    <lineage>
        <taxon>Bacteria</taxon>
        <taxon>Candidatus Dojkabacteria</taxon>
    </lineage>
</organism>
<evidence type="ECO:0000256" key="1">
    <source>
        <dbReference type="SAM" id="MobiDB-lite"/>
    </source>
</evidence>
<accession>A0A955RJJ5</accession>
<dbReference type="Proteomes" id="UP000783287">
    <property type="component" value="Unassembled WGS sequence"/>
</dbReference>